<dbReference type="Proteomes" id="UP000637720">
    <property type="component" value="Unassembled WGS sequence"/>
</dbReference>
<sequence>MKGREAKGAAARDAGAFVWVPGWGMPPAVWAPVWPHLAYAAVHVAVDWAGCRAPGDFSHVVRAAVSQAREAGGGPVTVVAWSLGSLVTLSMARDMARDVAALVLVGATARFVAAPDWPHGWDERALRRFARRFARDPASTWRAFVDDLFAPGERVEEPDPRRRLLRAPPVDDALAALAFLAACDARGDLAHCRVPVRLLHGSADAVCPLSGARALAGALPNARLTVWCGAGHAPHVARPRAFARWLAAELAALRRADDATRVRSGPHEGAGKAVVRADAPD</sequence>
<evidence type="ECO:0000256" key="2">
    <source>
        <dbReference type="SAM" id="MobiDB-lite"/>
    </source>
</evidence>
<dbReference type="AlphaFoldDB" id="A0A8J3BDK8"/>
<proteinExistence type="predicted"/>
<protein>
    <submittedName>
        <fullName evidence="4">O-methylpimelyl-ACP methylesterase</fullName>
    </submittedName>
</protein>
<gene>
    <name evidence="4" type="primary">bioH</name>
    <name evidence="4" type="ORF">GCM10007043_11680</name>
</gene>
<dbReference type="InterPro" id="IPR029058">
    <property type="entry name" value="AB_hydrolase_fold"/>
</dbReference>
<evidence type="ECO:0000313" key="5">
    <source>
        <dbReference type="Proteomes" id="UP000637720"/>
    </source>
</evidence>
<dbReference type="PANTHER" id="PTHR43798">
    <property type="entry name" value="MONOACYLGLYCEROL LIPASE"/>
    <property type="match status" value="1"/>
</dbReference>
<dbReference type="InterPro" id="IPR050266">
    <property type="entry name" value="AB_hydrolase_sf"/>
</dbReference>
<feature type="region of interest" description="Disordered" evidence="2">
    <location>
        <begin position="259"/>
        <end position="281"/>
    </location>
</feature>
<dbReference type="Gene3D" id="3.40.50.1820">
    <property type="entry name" value="alpha/beta hydrolase"/>
    <property type="match status" value="1"/>
</dbReference>
<feature type="compositionally biased region" description="Basic and acidic residues" evidence="2">
    <location>
        <begin position="259"/>
        <end position="270"/>
    </location>
</feature>
<dbReference type="RefSeq" id="WP_188817111.1">
    <property type="nucleotide sequence ID" value="NZ_BMOF01000018.1"/>
</dbReference>
<dbReference type="Pfam" id="PF12697">
    <property type="entry name" value="Abhydrolase_6"/>
    <property type="match status" value="1"/>
</dbReference>
<reference evidence="4" key="2">
    <citation type="submission" date="2020-09" db="EMBL/GenBank/DDBJ databases">
        <authorList>
            <person name="Sun Q."/>
            <person name="Ohkuma M."/>
        </authorList>
    </citation>
    <scope>NUCLEOTIDE SEQUENCE</scope>
    <source>
        <strain evidence="4">JCM 14719</strain>
    </source>
</reference>
<feature type="domain" description="AB hydrolase-1" evidence="3">
    <location>
        <begin position="17"/>
        <end position="244"/>
    </location>
</feature>
<keyword evidence="5" id="KW-1185">Reference proteome</keyword>
<dbReference type="InterPro" id="IPR000073">
    <property type="entry name" value="AB_hydrolase_1"/>
</dbReference>
<dbReference type="GO" id="GO:0016020">
    <property type="term" value="C:membrane"/>
    <property type="evidence" value="ECO:0007669"/>
    <property type="project" value="TreeGrafter"/>
</dbReference>
<dbReference type="PANTHER" id="PTHR43798:SF31">
    <property type="entry name" value="AB HYDROLASE SUPERFAMILY PROTEIN YCLE"/>
    <property type="match status" value="1"/>
</dbReference>
<keyword evidence="1" id="KW-0378">Hydrolase</keyword>
<comment type="caution">
    <text evidence="4">The sequence shown here is derived from an EMBL/GenBank/DDBJ whole genome shotgun (WGS) entry which is preliminary data.</text>
</comment>
<name>A0A8J3BDK8_9BACI</name>
<evidence type="ECO:0000256" key="1">
    <source>
        <dbReference type="ARBA" id="ARBA00022801"/>
    </source>
</evidence>
<dbReference type="EMBL" id="BMOF01000018">
    <property type="protein sequence ID" value="GGJ99262.1"/>
    <property type="molecule type" value="Genomic_DNA"/>
</dbReference>
<accession>A0A8J3BDK8</accession>
<reference evidence="4" key="1">
    <citation type="journal article" date="2014" name="Int. J. Syst. Evol. Microbiol.">
        <title>Complete genome sequence of Corynebacterium casei LMG S-19264T (=DSM 44701T), isolated from a smear-ripened cheese.</title>
        <authorList>
            <consortium name="US DOE Joint Genome Institute (JGI-PGF)"/>
            <person name="Walter F."/>
            <person name="Albersmeier A."/>
            <person name="Kalinowski J."/>
            <person name="Ruckert C."/>
        </authorList>
    </citation>
    <scope>NUCLEOTIDE SEQUENCE</scope>
    <source>
        <strain evidence="4">JCM 14719</strain>
    </source>
</reference>
<dbReference type="SUPFAM" id="SSF53474">
    <property type="entry name" value="alpha/beta-Hydrolases"/>
    <property type="match status" value="1"/>
</dbReference>
<evidence type="ECO:0000313" key="4">
    <source>
        <dbReference type="EMBL" id="GGJ99262.1"/>
    </source>
</evidence>
<organism evidence="4 5">
    <name type="scientific">Calditerricola satsumensis</name>
    <dbReference type="NCBI Taxonomy" id="373054"/>
    <lineage>
        <taxon>Bacteria</taxon>
        <taxon>Bacillati</taxon>
        <taxon>Bacillota</taxon>
        <taxon>Bacilli</taxon>
        <taxon>Bacillales</taxon>
        <taxon>Bacillaceae</taxon>
        <taxon>Calditerricola</taxon>
    </lineage>
</organism>
<evidence type="ECO:0000259" key="3">
    <source>
        <dbReference type="Pfam" id="PF12697"/>
    </source>
</evidence>
<dbReference type="GO" id="GO:0016787">
    <property type="term" value="F:hydrolase activity"/>
    <property type="evidence" value="ECO:0007669"/>
    <property type="project" value="UniProtKB-KW"/>
</dbReference>